<comment type="cofactor">
    <cofactor evidence="1">
        <name>Mg(2+)</name>
        <dbReference type="ChEBI" id="CHEBI:18420"/>
    </cofactor>
</comment>
<dbReference type="GO" id="GO:0043139">
    <property type="term" value="F:5'-3' DNA helicase activity"/>
    <property type="evidence" value="ECO:0007669"/>
    <property type="project" value="UniProtKB-EC"/>
</dbReference>
<dbReference type="AlphaFoldDB" id="A0AAD4LIQ4"/>
<dbReference type="GO" id="GO:0005524">
    <property type="term" value="F:ATP binding"/>
    <property type="evidence" value="ECO:0007669"/>
    <property type="project" value="UniProtKB-KW"/>
</dbReference>
<keyword evidence="4" id="KW-1185">Reference proteome</keyword>
<keyword evidence="1 3" id="KW-0347">Helicase</keyword>
<dbReference type="PANTHER" id="PTHR10492">
    <property type="match status" value="1"/>
</dbReference>
<dbReference type="EC" id="5.6.2.3" evidence="1"/>
<evidence type="ECO:0000313" key="4">
    <source>
        <dbReference type="Proteomes" id="UP001201163"/>
    </source>
</evidence>
<dbReference type="GO" id="GO:0006310">
    <property type="term" value="P:DNA recombination"/>
    <property type="evidence" value="ECO:0007669"/>
    <property type="project" value="UniProtKB-KW"/>
</dbReference>
<dbReference type="GO" id="GO:0016787">
    <property type="term" value="F:hydrolase activity"/>
    <property type="evidence" value="ECO:0007669"/>
    <property type="project" value="UniProtKB-KW"/>
</dbReference>
<accession>A0AAD4LIQ4</accession>
<keyword evidence="1" id="KW-0234">DNA repair</keyword>
<sequence>MEWPTASVALCLSHGLLEDDGEWRRSLDEVKDFQTGTILRSLFVVILRDCMPSDPAALWREYKPFLCDDLQRTLGRLGIRDASPEVTFDYGLHLIRDTLMWESNKTMKDVGMPDPCWNWKSMFDPVEEERMLLHCLLMLNEEQTVAFNRVMDCVLAHHCKTFFLVGVAGAGKTFLYNTLCHALRSRTMVVLCVAYSGIAAQLLSGGQTTHSTFKILFDSKTGK</sequence>
<evidence type="ECO:0000259" key="2">
    <source>
        <dbReference type="Pfam" id="PF05970"/>
    </source>
</evidence>
<reference evidence="3" key="1">
    <citation type="submission" date="2022-01" db="EMBL/GenBank/DDBJ databases">
        <title>Comparative genomics reveals a dynamic genome evolution in the ectomycorrhizal milk-cap (Lactarius) mushrooms.</title>
        <authorList>
            <consortium name="DOE Joint Genome Institute"/>
            <person name="Lebreton A."/>
            <person name="Tang N."/>
            <person name="Kuo A."/>
            <person name="LaButti K."/>
            <person name="Drula E."/>
            <person name="Barry K."/>
            <person name="Clum A."/>
            <person name="Lipzen A."/>
            <person name="Mousain D."/>
            <person name="Ng V."/>
            <person name="Wang R."/>
            <person name="Wang X."/>
            <person name="Dai Y."/>
            <person name="Henrissat B."/>
            <person name="Grigoriev I.V."/>
            <person name="Guerin-Laguette A."/>
            <person name="Yu F."/>
            <person name="Martin F.M."/>
        </authorList>
    </citation>
    <scope>NUCLEOTIDE SEQUENCE</scope>
    <source>
        <strain evidence="3">QP</strain>
    </source>
</reference>
<dbReference type="Gene3D" id="3.40.50.300">
    <property type="entry name" value="P-loop containing nucleotide triphosphate hydrolases"/>
    <property type="match status" value="1"/>
</dbReference>
<keyword evidence="1" id="KW-0067">ATP-binding</keyword>
<keyword evidence="1" id="KW-0233">DNA recombination</keyword>
<evidence type="ECO:0000256" key="1">
    <source>
        <dbReference type="RuleBase" id="RU363044"/>
    </source>
</evidence>
<dbReference type="GO" id="GO:0006281">
    <property type="term" value="P:DNA repair"/>
    <property type="evidence" value="ECO:0007669"/>
    <property type="project" value="UniProtKB-KW"/>
</dbReference>
<comment type="similarity">
    <text evidence="1">Belongs to the helicase family.</text>
</comment>
<keyword evidence="1" id="KW-0378">Hydrolase</keyword>
<organism evidence="3 4">
    <name type="scientific">Lactarius akahatsu</name>
    <dbReference type="NCBI Taxonomy" id="416441"/>
    <lineage>
        <taxon>Eukaryota</taxon>
        <taxon>Fungi</taxon>
        <taxon>Dikarya</taxon>
        <taxon>Basidiomycota</taxon>
        <taxon>Agaricomycotina</taxon>
        <taxon>Agaricomycetes</taxon>
        <taxon>Russulales</taxon>
        <taxon>Russulaceae</taxon>
        <taxon>Lactarius</taxon>
    </lineage>
</organism>
<proteinExistence type="inferred from homology"/>
<name>A0AAD4LIQ4_9AGAM</name>
<dbReference type="GO" id="GO:0000723">
    <property type="term" value="P:telomere maintenance"/>
    <property type="evidence" value="ECO:0007669"/>
    <property type="project" value="InterPro"/>
</dbReference>
<feature type="domain" description="DNA helicase Pif1-like DEAD-box helicase" evidence="2">
    <location>
        <begin position="138"/>
        <end position="218"/>
    </location>
</feature>
<keyword evidence="1" id="KW-0547">Nucleotide-binding</keyword>
<protein>
    <recommendedName>
        <fullName evidence="1">ATP-dependent DNA helicase</fullName>
        <ecNumber evidence="1">5.6.2.3</ecNumber>
    </recommendedName>
</protein>
<dbReference type="EMBL" id="JAKELL010000020">
    <property type="protein sequence ID" value="KAH8992945.1"/>
    <property type="molecule type" value="Genomic_DNA"/>
</dbReference>
<dbReference type="Proteomes" id="UP001201163">
    <property type="component" value="Unassembled WGS sequence"/>
</dbReference>
<keyword evidence="1" id="KW-0227">DNA damage</keyword>
<dbReference type="Pfam" id="PF05970">
    <property type="entry name" value="PIF1"/>
    <property type="match status" value="1"/>
</dbReference>
<dbReference type="InterPro" id="IPR027417">
    <property type="entry name" value="P-loop_NTPase"/>
</dbReference>
<comment type="caution">
    <text evidence="3">The sequence shown here is derived from an EMBL/GenBank/DDBJ whole genome shotgun (WGS) entry which is preliminary data.</text>
</comment>
<evidence type="ECO:0000313" key="3">
    <source>
        <dbReference type="EMBL" id="KAH8992945.1"/>
    </source>
</evidence>
<comment type="catalytic activity">
    <reaction evidence="1">
        <text>ATP + H2O = ADP + phosphate + H(+)</text>
        <dbReference type="Rhea" id="RHEA:13065"/>
        <dbReference type="ChEBI" id="CHEBI:15377"/>
        <dbReference type="ChEBI" id="CHEBI:15378"/>
        <dbReference type="ChEBI" id="CHEBI:30616"/>
        <dbReference type="ChEBI" id="CHEBI:43474"/>
        <dbReference type="ChEBI" id="CHEBI:456216"/>
        <dbReference type="EC" id="5.6.2.3"/>
    </reaction>
</comment>
<gene>
    <name evidence="3" type="ORF">EDB92DRAFT_1855814</name>
</gene>
<dbReference type="SUPFAM" id="SSF52540">
    <property type="entry name" value="P-loop containing nucleoside triphosphate hydrolases"/>
    <property type="match status" value="1"/>
</dbReference>
<dbReference type="InterPro" id="IPR010285">
    <property type="entry name" value="DNA_helicase_pif1-like_DEAD"/>
</dbReference>